<name>A0ABU8KMI6_9HYPH</name>
<organism evidence="1 2">
    <name type="scientific">Mesorhizobium argentiipisi</name>
    <dbReference type="NCBI Taxonomy" id="3015175"/>
    <lineage>
        <taxon>Bacteria</taxon>
        <taxon>Pseudomonadati</taxon>
        <taxon>Pseudomonadota</taxon>
        <taxon>Alphaproteobacteria</taxon>
        <taxon>Hyphomicrobiales</taxon>
        <taxon>Phyllobacteriaceae</taxon>
        <taxon>Mesorhizobium</taxon>
    </lineage>
</organism>
<sequence>MKILIEFYRTREADDAHAVIGREIVEAADLDDAIEIARLLAKTLNMPQRPDGLKIADVAGATLYSCVLATQAINEEGPTS</sequence>
<evidence type="ECO:0000313" key="1">
    <source>
        <dbReference type="EMBL" id="MEI9406917.1"/>
    </source>
</evidence>
<evidence type="ECO:0000313" key="2">
    <source>
        <dbReference type="Proteomes" id="UP001366503"/>
    </source>
</evidence>
<dbReference type="EMBL" id="JAPYKO010000052">
    <property type="protein sequence ID" value="MEI9406917.1"/>
    <property type="molecule type" value="Genomic_DNA"/>
</dbReference>
<evidence type="ECO:0008006" key="3">
    <source>
        <dbReference type="Google" id="ProtNLM"/>
    </source>
</evidence>
<comment type="caution">
    <text evidence="1">The sequence shown here is derived from an EMBL/GenBank/DDBJ whole genome shotgun (WGS) entry which is preliminary data.</text>
</comment>
<protein>
    <recommendedName>
        <fullName evidence="3">DUF2922 domain-containing protein</fullName>
    </recommendedName>
</protein>
<dbReference type="RefSeq" id="WP_337097534.1">
    <property type="nucleotide sequence ID" value="NZ_JAPYKO010000052.1"/>
</dbReference>
<reference evidence="1 2" key="1">
    <citation type="submission" date="2022-12" db="EMBL/GenBank/DDBJ databases">
        <authorList>
            <person name="Muema E."/>
        </authorList>
    </citation>
    <scope>NUCLEOTIDE SEQUENCE [LARGE SCALE GENOMIC DNA]</scope>
    <source>
        <strain evidence="2">1330</strain>
    </source>
</reference>
<gene>
    <name evidence="1" type="ORF">O7A05_32920</name>
</gene>
<proteinExistence type="predicted"/>
<dbReference type="Proteomes" id="UP001366503">
    <property type="component" value="Unassembled WGS sequence"/>
</dbReference>
<keyword evidence="2" id="KW-1185">Reference proteome</keyword>
<accession>A0ABU8KMI6</accession>